<dbReference type="InterPro" id="IPR050324">
    <property type="entry name" value="CDP-alcohol_PTase-I"/>
</dbReference>
<evidence type="ECO:0000256" key="2">
    <source>
        <dbReference type="ARBA" id="ARBA00010441"/>
    </source>
</evidence>
<keyword evidence="3" id="KW-0444">Lipid biosynthesis</keyword>
<keyword evidence="7 10" id="KW-0472">Membrane</keyword>
<proteinExistence type="inferred from homology"/>
<evidence type="ECO:0000256" key="7">
    <source>
        <dbReference type="ARBA" id="ARBA00023136"/>
    </source>
</evidence>
<dbReference type="EMBL" id="PFAO01000015">
    <property type="protein sequence ID" value="PIT95538.1"/>
    <property type="molecule type" value="Genomic_DNA"/>
</dbReference>
<feature type="transmembrane region" description="Helical" evidence="10">
    <location>
        <begin position="178"/>
        <end position="198"/>
    </location>
</feature>
<keyword evidence="4 10" id="KW-0812">Transmembrane</keyword>
<protein>
    <recommendedName>
        <fullName evidence="13">CDP-diacylglycerol--glycerol-3-phosphate 3-phosphatidyltransferase</fullName>
    </recommendedName>
</protein>
<dbReference type="Proteomes" id="UP000228964">
    <property type="component" value="Unassembled WGS sequence"/>
</dbReference>
<dbReference type="AlphaFoldDB" id="A0A2M6WRV6"/>
<dbReference type="PANTHER" id="PTHR14269">
    <property type="entry name" value="CDP-DIACYLGLYCEROL--GLYCEROL-3-PHOSPHATE 3-PHOSPHATIDYLTRANSFERASE-RELATED"/>
    <property type="match status" value="1"/>
</dbReference>
<name>A0A2M6WRV6_9BACT</name>
<evidence type="ECO:0000256" key="10">
    <source>
        <dbReference type="SAM" id="Phobius"/>
    </source>
</evidence>
<reference evidence="12" key="1">
    <citation type="submission" date="2017-09" db="EMBL/GenBank/DDBJ databases">
        <title>Depth-based differentiation of microbial function through sediment-hosted aquifers and enrichment of novel symbionts in the deep terrestrial subsurface.</title>
        <authorList>
            <person name="Probst A.J."/>
            <person name="Ladd B."/>
            <person name="Jarett J.K."/>
            <person name="Geller-Mcgrath D.E."/>
            <person name="Sieber C.M.K."/>
            <person name="Emerson J.B."/>
            <person name="Anantharaman K."/>
            <person name="Thomas B.C."/>
            <person name="Malmstrom R."/>
            <person name="Stieglmeier M."/>
            <person name="Klingl A."/>
            <person name="Woyke T."/>
            <person name="Ryan C.M."/>
            <person name="Banfield J.F."/>
        </authorList>
    </citation>
    <scope>NUCLEOTIDE SEQUENCE [LARGE SCALE GENOMIC DNA]</scope>
</reference>
<dbReference type="PANTHER" id="PTHR14269:SF62">
    <property type="entry name" value="CDP-DIACYLGLYCEROL--GLYCEROL-3-PHOSPHATE 3-PHOSPHATIDYLTRANSFERASE 1, CHLOROPLASTIC"/>
    <property type="match status" value="1"/>
</dbReference>
<dbReference type="GO" id="GO:0016780">
    <property type="term" value="F:phosphotransferase activity, for other substituted phosphate groups"/>
    <property type="evidence" value="ECO:0007669"/>
    <property type="project" value="InterPro"/>
</dbReference>
<evidence type="ECO:0000313" key="12">
    <source>
        <dbReference type="Proteomes" id="UP000228964"/>
    </source>
</evidence>
<dbReference type="Gene3D" id="1.20.120.1760">
    <property type="match status" value="1"/>
</dbReference>
<evidence type="ECO:0000256" key="6">
    <source>
        <dbReference type="ARBA" id="ARBA00023098"/>
    </source>
</evidence>
<keyword evidence="6" id="KW-0443">Lipid metabolism</keyword>
<comment type="similarity">
    <text evidence="2">Belongs to the CDP-alcohol phosphatidyltransferase class-I family.</text>
</comment>
<comment type="caution">
    <text evidence="11">The sequence shown here is derived from an EMBL/GenBank/DDBJ whole genome shotgun (WGS) entry which is preliminary data.</text>
</comment>
<evidence type="ECO:0000256" key="8">
    <source>
        <dbReference type="ARBA" id="ARBA00023209"/>
    </source>
</evidence>
<accession>A0A2M6WRV6</accession>
<feature type="transmembrane region" description="Helical" evidence="10">
    <location>
        <begin position="151"/>
        <end position="172"/>
    </location>
</feature>
<evidence type="ECO:0000256" key="5">
    <source>
        <dbReference type="ARBA" id="ARBA00022989"/>
    </source>
</evidence>
<evidence type="ECO:0000256" key="3">
    <source>
        <dbReference type="ARBA" id="ARBA00022516"/>
    </source>
</evidence>
<sequence>MLNNRDKELAMPENNTAKIFWHDRVLAATLLKLIPYSVQPNYLTIFRMLATPIVVVLMIYEKYYVGLIAFLLVAGTDLLDGSLAQTRNQITQWGKIYDPLADKILIAAMVFAIVLRYIDFWTSLVIVFIEIIFIIAAWIRKREGLIVEANIWGKIKMFLQVAGVTILLFSIIYDWAGLLPFASYALYLAIAFAIISLLTHGI</sequence>
<dbReference type="GO" id="GO:0046474">
    <property type="term" value="P:glycerophospholipid biosynthetic process"/>
    <property type="evidence" value="ECO:0007669"/>
    <property type="project" value="TreeGrafter"/>
</dbReference>
<dbReference type="GO" id="GO:0016020">
    <property type="term" value="C:membrane"/>
    <property type="evidence" value="ECO:0007669"/>
    <property type="project" value="UniProtKB-SubCell"/>
</dbReference>
<comment type="subcellular location">
    <subcellularLocation>
        <location evidence="1">Membrane</location>
        <topology evidence="1">Multi-pass membrane protein</topology>
    </subcellularLocation>
</comment>
<keyword evidence="5 10" id="KW-1133">Transmembrane helix</keyword>
<dbReference type="InterPro" id="IPR000462">
    <property type="entry name" value="CDP-OH_P_trans"/>
</dbReference>
<organism evidence="11 12">
    <name type="scientific">Candidatus Falkowbacteria bacterium CG10_big_fil_rev_8_21_14_0_10_38_22</name>
    <dbReference type="NCBI Taxonomy" id="1974564"/>
    <lineage>
        <taxon>Bacteria</taxon>
        <taxon>Candidatus Falkowiibacteriota</taxon>
    </lineage>
</organism>
<gene>
    <name evidence="11" type="ORF">COT96_00695</name>
</gene>
<keyword evidence="9" id="KW-1208">Phospholipid metabolism</keyword>
<feature type="transmembrane region" description="Helical" evidence="10">
    <location>
        <begin position="120"/>
        <end position="139"/>
    </location>
</feature>
<dbReference type="Pfam" id="PF01066">
    <property type="entry name" value="CDP-OH_P_transf"/>
    <property type="match status" value="1"/>
</dbReference>
<evidence type="ECO:0000256" key="9">
    <source>
        <dbReference type="ARBA" id="ARBA00023264"/>
    </source>
</evidence>
<evidence type="ECO:0000313" key="11">
    <source>
        <dbReference type="EMBL" id="PIT95538.1"/>
    </source>
</evidence>
<evidence type="ECO:0000256" key="1">
    <source>
        <dbReference type="ARBA" id="ARBA00004141"/>
    </source>
</evidence>
<keyword evidence="8" id="KW-0594">Phospholipid biosynthesis</keyword>
<evidence type="ECO:0008006" key="13">
    <source>
        <dbReference type="Google" id="ProtNLM"/>
    </source>
</evidence>
<dbReference type="InterPro" id="IPR043130">
    <property type="entry name" value="CDP-OH_PTrfase_TM_dom"/>
</dbReference>
<evidence type="ECO:0000256" key="4">
    <source>
        <dbReference type="ARBA" id="ARBA00022692"/>
    </source>
</evidence>